<organism evidence="2 3">
    <name type="scientific">Quillaja saponaria</name>
    <name type="common">Soap bark tree</name>
    <dbReference type="NCBI Taxonomy" id="32244"/>
    <lineage>
        <taxon>Eukaryota</taxon>
        <taxon>Viridiplantae</taxon>
        <taxon>Streptophyta</taxon>
        <taxon>Embryophyta</taxon>
        <taxon>Tracheophyta</taxon>
        <taxon>Spermatophyta</taxon>
        <taxon>Magnoliopsida</taxon>
        <taxon>eudicotyledons</taxon>
        <taxon>Gunneridae</taxon>
        <taxon>Pentapetalae</taxon>
        <taxon>rosids</taxon>
        <taxon>fabids</taxon>
        <taxon>Fabales</taxon>
        <taxon>Quillajaceae</taxon>
        <taxon>Quillaja</taxon>
    </lineage>
</organism>
<feature type="compositionally biased region" description="Polar residues" evidence="1">
    <location>
        <begin position="205"/>
        <end position="227"/>
    </location>
</feature>
<evidence type="ECO:0000313" key="3">
    <source>
        <dbReference type="Proteomes" id="UP001163823"/>
    </source>
</evidence>
<reference evidence="2" key="1">
    <citation type="journal article" date="2023" name="Science">
        <title>Elucidation of the pathway for biosynthesis of saponin adjuvants from the soapbark tree.</title>
        <authorList>
            <person name="Reed J."/>
            <person name="Orme A."/>
            <person name="El-Demerdash A."/>
            <person name="Owen C."/>
            <person name="Martin L.B.B."/>
            <person name="Misra R.C."/>
            <person name="Kikuchi S."/>
            <person name="Rejzek M."/>
            <person name="Martin A.C."/>
            <person name="Harkess A."/>
            <person name="Leebens-Mack J."/>
            <person name="Louveau T."/>
            <person name="Stephenson M.J."/>
            <person name="Osbourn A."/>
        </authorList>
    </citation>
    <scope>NUCLEOTIDE SEQUENCE</scope>
    <source>
        <strain evidence="2">S10</strain>
    </source>
</reference>
<gene>
    <name evidence="2" type="ORF">O6P43_005157</name>
</gene>
<dbReference type="Proteomes" id="UP001163823">
    <property type="component" value="Chromosome 3"/>
</dbReference>
<proteinExistence type="predicted"/>
<feature type="region of interest" description="Disordered" evidence="1">
    <location>
        <begin position="132"/>
        <end position="334"/>
    </location>
</feature>
<feature type="region of interest" description="Disordered" evidence="1">
    <location>
        <begin position="393"/>
        <end position="426"/>
    </location>
</feature>
<dbReference type="KEGG" id="qsa:O6P43_005157"/>
<feature type="compositionally biased region" description="Polar residues" evidence="1">
    <location>
        <begin position="408"/>
        <end position="417"/>
    </location>
</feature>
<feature type="compositionally biased region" description="Basic and acidic residues" evidence="1">
    <location>
        <begin position="228"/>
        <end position="243"/>
    </location>
</feature>
<feature type="compositionally biased region" description="Low complexity" evidence="1">
    <location>
        <begin position="262"/>
        <end position="271"/>
    </location>
</feature>
<dbReference type="AlphaFoldDB" id="A0AAD7Q5K9"/>
<evidence type="ECO:0000256" key="1">
    <source>
        <dbReference type="SAM" id="MobiDB-lite"/>
    </source>
</evidence>
<accession>A0AAD7Q5K9</accession>
<feature type="compositionally biased region" description="Basic residues" evidence="1">
    <location>
        <begin position="177"/>
        <end position="188"/>
    </location>
</feature>
<dbReference type="EMBL" id="JARAOO010000003">
    <property type="protein sequence ID" value="KAJ7975197.1"/>
    <property type="molecule type" value="Genomic_DNA"/>
</dbReference>
<comment type="caution">
    <text evidence="2">The sequence shown here is derived from an EMBL/GenBank/DDBJ whole genome shotgun (WGS) entry which is preliminary data.</text>
</comment>
<feature type="compositionally biased region" description="Basic and acidic residues" evidence="1">
    <location>
        <begin position="138"/>
        <end position="147"/>
    </location>
</feature>
<protein>
    <submittedName>
        <fullName evidence="2">Octamer-binding transcription factor</fullName>
    </submittedName>
</protein>
<evidence type="ECO:0000313" key="2">
    <source>
        <dbReference type="EMBL" id="KAJ7975197.1"/>
    </source>
</evidence>
<keyword evidence="3" id="KW-1185">Reference proteome</keyword>
<feature type="compositionally biased region" description="Basic and acidic residues" evidence="1">
    <location>
        <begin position="192"/>
        <end position="204"/>
    </location>
</feature>
<sequence>MQKAALISNFVDRESERPALRLNDFLPLPVICSAPEIETVYSSRKTRSNLPKKNRPKKCLKEAHMISDEVQDIVNCNEVETSGGYAIHEEQTTEPQPERNHLVEEVLDHSPLPSDLVLMTTNTKGKRLSKLTTRRKKFTESDQESQRCHLVPESPESGTTNDNCRKAISKNTSNKKSGARKQRIRRKVCTVEPREHYRSTESSDKSMFSGSNHNTGYQNDHLSIPDSTHSEEIDKHGWDDSTRKQAASKLHPKSKVHTVADSHSFSSPPESSELKISDAGVGSSLSGTTISKKKGVATNKQSRKVISAELSGNQQKKLKGSNPRGLPSSKQLCGRADGDDITLASFLWNKSKKRKLEATINDTDSCFPSSSKAGSESLSNLETLHVLQDRVPTNTLSPGYPQSDDLRNTASTASVTEPSGADLVKEKNVAPQWTRKRCSVLEYGDWS</sequence>
<name>A0AAD7Q5K9_QUISA</name>